<dbReference type="KEGG" id="crw:CROST_009500"/>
<dbReference type="AlphaFoldDB" id="A0A1S8LM95"/>
<dbReference type="STRING" id="84029.CROST_04310"/>
<sequence>MRVYVKNDNIRFIIPVPNFLIKFSINFLNKPFIIEKISKENRKYIEMIDFKELYKCIDLIKEHKGLRIVEVKDKNGNEVSITL</sequence>
<evidence type="ECO:0000313" key="2">
    <source>
        <dbReference type="Proteomes" id="UP000190951"/>
    </source>
</evidence>
<organism evidence="1 2">
    <name type="scientific">Clostridium felsineum</name>
    <dbReference type="NCBI Taxonomy" id="36839"/>
    <lineage>
        <taxon>Bacteria</taxon>
        <taxon>Bacillati</taxon>
        <taxon>Bacillota</taxon>
        <taxon>Clostridia</taxon>
        <taxon>Eubacteriales</taxon>
        <taxon>Clostridiaceae</taxon>
        <taxon>Clostridium</taxon>
    </lineage>
</organism>
<keyword evidence="2" id="KW-1185">Reference proteome</keyword>
<name>A0A1S8LM95_9CLOT</name>
<dbReference type="Proteomes" id="UP000190951">
    <property type="component" value="Chromosome"/>
</dbReference>
<evidence type="ECO:0000313" key="1">
    <source>
        <dbReference type="EMBL" id="URZ10242.1"/>
    </source>
</evidence>
<dbReference type="EMBL" id="CP096983">
    <property type="protein sequence ID" value="URZ10242.1"/>
    <property type="molecule type" value="Genomic_DNA"/>
</dbReference>
<reference evidence="1 2" key="1">
    <citation type="submission" date="2022-04" db="EMBL/GenBank/DDBJ databases">
        <title>Genome sequence of C. roseum typestrain.</title>
        <authorList>
            <person name="Poehlein A."/>
            <person name="Schoch T."/>
            <person name="Duerre P."/>
            <person name="Daniel R."/>
        </authorList>
    </citation>
    <scope>NUCLEOTIDE SEQUENCE [LARGE SCALE GENOMIC DNA]</scope>
    <source>
        <strain evidence="1 2">DSM 7320</strain>
    </source>
</reference>
<dbReference type="RefSeq" id="WP_077835230.1">
    <property type="nucleotide sequence ID" value="NZ_CP096983.1"/>
</dbReference>
<proteinExistence type="predicted"/>
<accession>A0A1S8LM95</accession>
<protein>
    <submittedName>
        <fullName evidence="1">Uncharacterized protein</fullName>
    </submittedName>
</protein>
<gene>
    <name evidence="1" type="ORF">CROST_009500</name>
</gene>